<proteinExistence type="predicted"/>
<dbReference type="EMBL" id="LR796167">
    <property type="protein sequence ID" value="CAB4122964.1"/>
    <property type="molecule type" value="Genomic_DNA"/>
</dbReference>
<organism evidence="1">
    <name type="scientific">uncultured Caudovirales phage</name>
    <dbReference type="NCBI Taxonomy" id="2100421"/>
    <lineage>
        <taxon>Viruses</taxon>
        <taxon>Duplodnaviria</taxon>
        <taxon>Heunggongvirae</taxon>
        <taxon>Uroviricota</taxon>
        <taxon>Caudoviricetes</taxon>
        <taxon>Peduoviridae</taxon>
        <taxon>Maltschvirus</taxon>
        <taxon>Maltschvirus maltsch</taxon>
    </lineage>
</organism>
<name>A0A6J5KL18_9CAUD</name>
<sequence length="103" mass="12305">MAVNRERKTISAYTNTDMHLEWLTLKKAAEQIQRLISLYGEDAEIRMRGEDYSDREYLAVYQNRLETDKELARRIQEEEDWEARQAKRDADDYARLKAKFGSQ</sequence>
<reference evidence="1" key="1">
    <citation type="submission" date="2020-04" db="EMBL/GenBank/DDBJ databases">
        <authorList>
            <person name="Chiriac C."/>
            <person name="Salcher M."/>
            <person name="Ghai R."/>
            <person name="Kavagutti S V."/>
        </authorList>
    </citation>
    <scope>NUCLEOTIDE SEQUENCE</scope>
</reference>
<gene>
    <name evidence="1" type="ORF">UFOVP29_123</name>
</gene>
<protein>
    <submittedName>
        <fullName evidence="1">Uncharacterized protein</fullName>
    </submittedName>
</protein>
<evidence type="ECO:0000313" key="1">
    <source>
        <dbReference type="EMBL" id="CAB4122964.1"/>
    </source>
</evidence>
<accession>A0A6J5KL18</accession>